<feature type="transmembrane region" description="Helical" evidence="1">
    <location>
        <begin position="20"/>
        <end position="42"/>
    </location>
</feature>
<keyword evidence="1" id="KW-0472">Membrane</keyword>
<dbReference type="AlphaFoldDB" id="A0A2T0VVK7"/>
<keyword evidence="1" id="KW-1133">Transmembrane helix</keyword>
<feature type="transmembrane region" description="Helical" evidence="1">
    <location>
        <begin position="204"/>
        <end position="226"/>
    </location>
</feature>
<reference evidence="2 3" key="1">
    <citation type="submission" date="2018-03" db="EMBL/GenBank/DDBJ databases">
        <title>Genomic Encyclopedia of Archaeal and Bacterial Type Strains, Phase II (KMG-II): from individual species to whole genera.</title>
        <authorList>
            <person name="Goeker M."/>
        </authorList>
    </citation>
    <scope>NUCLEOTIDE SEQUENCE [LARGE SCALE GENOMIC DNA]</scope>
    <source>
        <strain evidence="2 3">DSM 101533</strain>
    </source>
</reference>
<dbReference type="Proteomes" id="UP000238007">
    <property type="component" value="Unassembled WGS sequence"/>
</dbReference>
<name>A0A2T0VVK7_9RHOB</name>
<evidence type="ECO:0008006" key="4">
    <source>
        <dbReference type="Google" id="ProtNLM"/>
    </source>
</evidence>
<keyword evidence="3" id="KW-1185">Reference proteome</keyword>
<feature type="transmembrane region" description="Helical" evidence="1">
    <location>
        <begin position="121"/>
        <end position="146"/>
    </location>
</feature>
<keyword evidence="1" id="KW-0812">Transmembrane</keyword>
<evidence type="ECO:0000313" key="3">
    <source>
        <dbReference type="Proteomes" id="UP000238007"/>
    </source>
</evidence>
<gene>
    <name evidence="2" type="ORF">CLV80_11169</name>
</gene>
<dbReference type="OrthoDB" id="7704812at2"/>
<dbReference type="EMBL" id="PVTP01000011">
    <property type="protein sequence ID" value="PRY75718.1"/>
    <property type="molecule type" value="Genomic_DNA"/>
</dbReference>
<dbReference type="RefSeq" id="WP_106358695.1">
    <property type="nucleotide sequence ID" value="NZ_PVTP01000011.1"/>
</dbReference>
<sequence>MAFQIIRHAFAMIFGNLGQALRVSVGPYLMLILVIVAAGAALVGNNGQLLRVMTGEVPPEHFIGQGGGGILLFALVVLVFIVFVAAWVAVSWHRFILLEEYSGMLPAVSGRPIWPYVGRSLLYGFLIALVAFAVGMISSLFMIPFAAAGGDAVFVAGVIIGVVLVAVVSYVWFRIGVALPAVAVGKPISMGDAWRATAEMSSTIFGIVFIIAFASAIAGVATQGLYGLSPILGMVVDIFVQWVTLMVGVSVLTTLYGHLIEGRPLID</sequence>
<evidence type="ECO:0000256" key="1">
    <source>
        <dbReference type="SAM" id="Phobius"/>
    </source>
</evidence>
<organism evidence="2 3">
    <name type="scientific">Yoonia maritima</name>
    <dbReference type="NCBI Taxonomy" id="1435347"/>
    <lineage>
        <taxon>Bacteria</taxon>
        <taxon>Pseudomonadati</taxon>
        <taxon>Pseudomonadota</taxon>
        <taxon>Alphaproteobacteria</taxon>
        <taxon>Rhodobacterales</taxon>
        <taxon>Paracoccaceae</taxon>
        <taxon>Yoonia</taxon>
    </lineage>
</organism>
<comment type="caution">
    <text evidence="2">The sequence shown here is derived from an EMBL/GenBank/DDBJ whole genome shotgun (WGS) entry which is preliminary data.</text>
</comment>
<proteinExistence type="predicted"/>
<protein>
    <recommendedName>
        <fullName evidence="4">Glycerophosphoryl diester phosphodiesterase family protein</fullName>
    </recommendedName>
</protein>
<evidence type="ECO:0000313" key="2">
    <source>
        <dbReference type="EMBL" id="PRY75718.1"/>
    </source>
</evidence>
<feature type="transmembrane region" description="Helical" evidence="1">
    <location>
        <begin position="238"/>
        <end position="259"/>
    </location>
</feature>
<feature type="transmembrane region" description="Helical" evidence="1">
    <location>
        <begin position="152"/>
        <end position="173"/>
    </location>
</feature>
<accession>A0A2T0VVK7</accession>
<feature type="transmembrane region" description="Helical" evidence="1">
    <location>
        <begin position="62"/>
        <end position="90"/>
    </location>
</feature>